<keyword evidence="7" id="KW-1185">Reference proteome</keyword>
<evidence type="ECO:0000256" key="4">
    <source>
        <dbReference type="ARBA" id="ARBA00022989"/>
    </source>
</evidence>
<dbReference type="PANTHER" id="PTHR31322">
    <property type="entry name" value="E3 UBIQUITIN-PROTEIN LIGASE TM129"/>
    <property type="match status" value="1"/>
</dbReference>
<reference evidence="6 7" key="1">
    <citation type="submission" date="2024-11" db="EMBL/GenBank/DDBJ databases">
        <title>Adaptive evolution of stress response genes in parasites aligns with host niche diversity.</title>
        <authorList>
            <person name="Hahn C."/>
            <person name="Resl P."/>
        </authorList>
    </citation>
    <scope>NUCLEOTIDE SEQUENCE [LARGE SCALE GENOMIC DNA]</scope>
    <source>
        <strain evidence="6">EGGRZ-B1_66</strain>
        <tissue evidence="6">Body</tissue>
    </source>
</reference>
<evidence type="ECO:0000256" key="1">
    <source>
        <dbReference type="ARBA" id="ARBA00004141"/>
    </source>
</evidence>
<keyword evidence="3" id="KW-0812">Transmembrane</keyword>
<comment type="similarity">
    <text evidence="2">Belongs to the TMEM129 family.</text>
</comment>
<evidence type="ECO:0000256" key="2">
    <source>
        <dbReference type="ARBA" id="ARBA00007332"/>
    </source>
</evidence>
<comment type="caution">
    <text evidence="6">The sequence shown here is derived from an EMBL/GenBank/DDBJ whole genome shotgun (WGS) entry which is preliminary data.</text>
</comment>
<dbReference type="Proteomes" id="UP001626550">
    <property type="component" value="Unassembled WGS sequence"/>
</dbReference>
<dbReference type="Pfam" id="PF10272">
    <property type="entry name" value="Tmpp129"/>
    <property type="match status" value="1"/>
</dbReference>
<sequence length="136" mass="15471">MLVCTLTIADHVTLEPTLLESFIHVFKTAILQNEPISDLELEQSDTCIGCTQAQVDIAIRKCCVSPPDSQWHNCGTCRCRPMWCSNCLAKWTVYRHMNAEVPKNQWLYHRVPCPTCRTPFCIDDVAEIITTQDTKA</sequence>
<dbReference type="GO" id="GO:0016020">
    <property type="term" value="C:membrane"/>
    <property type="evidence" value="ECO:0007669"/>
    <property type="project" value="UniProtKB-SubCell"/>
</dbReference>
<dbReference type="EMBL" id="JBJKFK010003394">
    <property type="protein sequence ID" value="KAL3309953.1"/>
    <property type="molecule type" value="Genomic_DNA"/>
</dbReference>
<evidence type="ECO:0008006" key="8">
    <source>
        <dbReference type="Google" id="ProtNLM"/>
    </source>
</evidence>
<organism evidence="6 7">
    <name type="scientific">Cichlidogyrus casuarinus</name>
    <dbReference type="NCBI Taxonomy" id="1844966"/>
    <lineage>
        <taxon>Eukaryota</taxon>
        <taxon>Metazoa</taxon>
        <taxon>Spiralia</taxon>
        <taxon>Lophotrochozoa</taxon>
        <taxon>Platyhelminthes</taxon>
        <taxon>Monogenea</taxon>
        <taxon>Monopisthocotylea</taxon>
        <taxon>Dactylogyridea</taxon>
        <taxon>Ancyrocephalidae</taxon>
        <taxon>Cichlidogyrus</taxon>
    </lineage>
</organism>
<accession>A0ABD2PR28</accession>
<dbReference type="InterPro" id="IPR018801">
    <property type="entry name" value="TM129"/>
</dbReference>
<proteinExistence type="inferred from homology"/>
<evidence type="ECO:0000313" key="6">
    <source>
        <dbReference type="EMBL" id="KAL3309953.1"/>
    </source>
</evidence>
<keyword evidence="4" id="KW-1133">Transmembrane helix</keyword>
<comment type="subcellular location">
    <subcellularLocation>
        <location evidence="1">Membrane</location>
        <topology evidence="1">Multi-pass membrane protein</topology>
    </subcellularLocation>
</comment>
<dbReference type="PANTHER" id="PTHR31322:SF2">
    <property type="entry name" value="E3 UBIQUITIN-PROTEIN LIGASE TM129"/>
    <property type="match status" value="1"/>
</dbReference>
<dbReference type="AlphaFoldDB" id="A0ABD2PR28"/>
<evidence type="ECO:0000256" key="5">
    <source>
        <dbReference type="ARBA" id="ARBA00023136"/>
    </source>
</evidence>
<evidence type="ECO:0000313" key="7">
    <source>
        <dbReference type="Proteomes" id="UP001626550"/>
    </source>
</evidence>
<protein>
    <recommendedName>
        <fullName evidence="8">RING-type domain-containing protein</fullName>
    </recommendedName>
</protein>
<keyword evidence="5" id="KW-0472">Membrane</keyword>
<evidence type="ECO:0000256" key="3">
    <source>
        <dbReference type="ARBA" id="ARBA00022692"/>
    </source>
</evidence>
<gene>
    <name evidence="6" type="ORF">Ciccas_011493</name>
</gene>
<name>A0ABD2PR28_9PLAT</name>